<evidence type="ECO:0000313" key="2">
    <source>
        <dbReference type="Proteomes" id="UP000469159"/>
    </source>
</evidence>
<evidence type="ECO:0000313" key="1">
    <source>
        <dbReference type="EMBL" id="MXP41442.1"/>
    </source>
</evidence>
<dbReference type="AlphaFoldDB" id="A0A6I4URB7"/>
<dbReference type="Gene3D" id="3.40.50.150">
    <property type="entry name" value="Vaccinia Virus protein VP39"/>
    <property type="match status" value="1"/>
</dbReference>
<protein>
    <recommendedName>
        <fullName evidence="3">Class I SAM-dependent methyltransferase</fullName>
    </recommendedName>
</protein>
<proteinExistence type="predicted"/>
<sequence>MTSREKTGLLPLDAAGPARPLSERALTIAWGAIQWPWLARSLWGGRLADKQALLQRLDLPPDALPHLGSWKADTWFLWRIVEAIERLRPREVVELGCGASSLVIARAMERSGDGHLTSFDQHADFVAATARWLATHGLSASLRHAPIVEDPSRWSSAWYDLSAVPAQIDLLVIDGPPWTLNPFVRGRAEVLFDRVVPGGMILLDDAARPGERVVASRWRRDWPDFRFTLLPGAKGTLVGERLA</sequence>
<evidence type="ECO:0008006" key="3">
    <source>
        <dbReference type="Google" id="ProtNLM"/>
    </source>
</evidence>
<dbReference type="Proteomes" id="UP000469159">
    <property type="component" value="Unassembled WGS sequence"/>
</dbReference>
<dbReference type="SUPFAM" id="SSF53335">
    <property type="entry name" value="S-adenosyl-L-methionine-dependent methyltransferases"/>
    <property type="match status" value="1"/>
</dbReference>
<dbReference type="Pfam" id="PF13578">
    <property type="entry name" value="Methyltransf_24"/>
    <property type="match status" value="1"/>
</dbReference>
<dbReference type="OrthoDB" id="823440at2"/>
<dbReference type="InterPro" id="IPR029063">
    <property type="entry name" value="SAM-dependent_MTases_sf"/>
</dbReference>
<name>A0A6I4URB7_9SPHN</name>
<reference evidence="1 2" key="1">
    <citation type="submission" date="2019-12" db="EMBL/GenBank/DDBJ databases">
        <title>Genomic-based taxomic classification of the family Erythrobacteraceae.</title>
        <authorList>
            <person name="Xu L."/>
        </authorList>
    </citation>
    <scope>NUCLEOTIDE SEQUENCE [LARGE SCALE GENOMIC DNA]</scope>
    <source>
        <strain evidence="1 2">MCCC 1K02066</strain>
    </source>
</reference>
<comment type="caution">
    <text evidence="1">The sequence shown here is derived from an EMBL/GenBank/DDBJ whole genome shotgun (WGS) entry which is preliminary data.</text>
</comment>
<dbReference type="RefSeq" id="WP_160746289.1">
    <property type="nucleotide sequence ID" value="NZ_WTYK01000003.1"/>
</dbReference>
<keyword evidence="2" id="KW-1185">Reference proteome</keyword>
<gene>
    <name evidence="1" type="ORF">GRI75_07270</name>
</gene>
<organism evidence="1 2">
    <name type="scientific">Croceibacterium soli</name>
    <dbReference type="NCBI Taxonomy" id="1739690"/>
    <lineage>
        <taxon>Bacteria</taxon>
        <taxon>Pseudomonadati</taxon>
        <taxon>Pseudomonadota</taxon>
        <taxon>Alphaproteobacteria</taxon>
        <taxon>Sphingomonadales</taxon>
        <taxon>Erythrobacteraceae</taxon>
        <taxon>Croceibacterium</taxon>
    </lineage>
</organism>
<accession>A0A6I4URB7</accession>
<dbReference type="EMBL" id="WTYK01000003">
    <property type="protein sequence ID" value="MXP41442.1"/>
    <property type="molecule type" value="Genomic_DNA"/>
</dbReference>